<keyword evidence="4" id="KW-1185">Reference proteome</keyword>
<evidence type="ECO:0000313" key="3">
    <source>
        <dbReference type="EMBL" id="MBM7586064.1"/>
    </source>
</evidence>
<protein>
    <submittedName>
        <fullName evidence="3">DNA-binding transcriptional ArsR family regulator</fullName>
    </submittedName>
</protein>
<dbReference type="Pfam" id="PF01022">
    <property type="entry name" value="HTH_5"/>
    <property type="match status" value="1"/>
</dbReference>
<comment type="caution">
    <text evidence="3">The sequence shown here is derived from an EMBL/GenBank/DDBJ whole genome shotgun (WGS) entry which is preliminary data.</text>
</comment>
<evidence type="ECO:0000256" key="1">
    <source>
        <dbReference type="ARBA" id="ARBA00023125"/>
    </source>
</evidence>
<dbReference type="CDD" id="cd00090">
    <property type="entry name" value="HTH_ARSR"/>
    <property type="match status" value="1"/>
</dbReference>
<dbReference type="PANTHER" id="PTHR38600:SF2">
    <property type="entry name" value="SLL0088 PROTEIN"/>
    <property type="match status" value="1"/>
</dbReference>
<dbReference type="InterPro" id="IPR001845">
    <property type="entry name" value="HTH_ArsR_DNA-bd_dom"/>
</dbReference>
<dbReference type="GO" id="GO:0003677">
    <property type="term" value="F:DNA binding"/>
    <property type="evidence" value="ECO:0007669"/>
    <property type="project" value="UniProtKB-KW"/>
</dbReference>
<dbReference type="Gene3D" id="1.10.10.10">
    <property type="entry name" value="Winged helix-like DNA-binding domain superfamily/Winged helix DNA-binding domain"/>
    <property type="match status" value="1"/>
</dbReference>
<feature type="domain" description="HTH arsR-type" evidence="2">
    <location>
        <begin position="11"/>
        <end position="111"/>
    </location>
</feature>
<reference evidence="3 4" key="1">
    <citation type="submission" date="2021-01" db="EMBL/GenBank/DDBJ databases">
        <title>Genomic Encyclopedia of Type Strains, Phase IV (KMG-IV): sequencing the most valuable type-strain genomes for metagenomic binning, comparative biology and taxonomic classification.</title>
        <authorList>
            <person name="Goeker M."/>
        </authorList>
    </citation>
    <scope>NUCLEOTIDE SEQUENCE [LARGE SCALE GENOMIC DNA]</scope>
    <source>
        <strain evidence="3 4">DSM 24834</strain>
    </source>
</reference>
<dbReference type="InterPro" id="IPR036388">
    <property type="entry name" value="WH-like_DNA-bd_sf"/>
</dbReference>
<dbReference type="PANTHER" id="PTHR38600">
    <property type="entry name" value="TRANSCRIPTIONAL REGULATORY PROTEIN"/>
    <property type="match status" value="1"/>
</dbReference>
<accession>A0ABS2NDY0</accession>
<dbReference type="EMBL" id="JAFBDZ010000002">
    <property type="protein sequence ID" value="MBM7586064.1"/>
    <property type="molecule type" value="Genomic_DNA"/>
</dbReference>
<dbReference type="SUPFAM" id="SSF46785">
    <property type="entry name" value="Winged helix' DNA-binding domain"/>
    <property type="match status" value="1"/>
</dbReference>
<gene>
    <name evidence="3" type="ORF">JOC86_002606</name>
</gene>
<keyword evidence="1 3" id="KW-0238">DNA-binding</keyword>
<name>A0ABS2NDY0_9BACI</name>
<dbReference type="Proteomes" id="UP001646157">
    <property type="component" value="Unassembled WGS sequence"/>
</dbReference>
<dbReference type="InterPro" id="IPR011991">
    <property type="entry name" value="ArsR-like_HTH"/>
</dbReference>
<evidence type="ECO:0000313" key="4">
    <source>
        <dbReference type="Proteomes" id="UP001646157"/>
    </source>
</evidence>
<organism evidence="3 4">
    <name type="scientific">Rossellomorea pakistanensis</name>
    <dbReference type="NCBI Taxonomy" id="992288"/>
    <lineage>
        <taxon>Bacteria</taxon>
        <taxon>Bacillati</taxon>
        <taxon>Bacillota</taxon>
        <taxon>Bacilli</taxon>
        <taxon>Bacillales</taxon>
        <taxon>Bacillaceae</taxon>
        <taxon>Rossellomorea</taxon>
    </lineage>
</organism>
<sequence>MKDIKLLTTYEQLKALSDPFRSQLILRLMEKPQTGQQLSEVFDLSRARIHYHLKELEKNELVEIVKREEKNGIVQKFYQSVAGGFVADRTLLPNSGDLSETVRQMMVNMLERSKMRVLSTPEEALQEETGSQDPTDWKYLSSAFEIKATEEDFKAWQKKYYELMDELADIQKKNPTENAKLYYFHSLGIQVDESMFDRKRSEEVES</sequence>
<proteinExistence type="predicted"/>
<dbReference type="InterPro" id="IPR036390">
    <property type="entry name" value="WH_DNA-bd_sf"/>
</dbReference>
<dbReference type="RefSeq" id="WP_205173107.1">
    <property type="nucleotide sequence ID" value="NZ_JAFBDZ010000002.1"/>
</dbReference>
<evidence type="ECO:0000259" key="2">
    <source>
        <dbReference type="SMART" id="SM00418"/>
    </source>
</evidence>
<dbReference type="SMART" id="SM00418">
    <property type="entry name" value="HTH_ARSR"/>
    <property type="match status" value="1"/>
</dbReference>